<dbReference type="PANTHER" id="PTHR42804">
    <property type="entry name" value="ALDEHYDE DEHYDROGENASE"/>
    <property type="match status" value="1"/>
</dbReference>
<dbReference type="eggNOG" id="COG1012">
    <property type="taxonomic scope" value="Bacteria"/>
</dbReference>
<evidence type="ECO:0000313" key="6">
    <source>
        <dbReference type="Proteomes" id="UP000004848"/>
    </source>
</evidence>
<dbReference type="Gene3D" id="3.40.605.10">
    <property type="entry name" value="Aldehyde Dehydrogenase, Chain A, domain 1"/>
    <property type="match status" value="1"/>
</dbReference>
<sequence>MGSSRLMIEKRQFYIGGSWVDPVEAKTLEVINPATEQPIAVISLGSAADVDKAVAAAKAAFTDWSETSVDERAALLERIIVIYKRRSEEMDEAIRLEMGAPRCFARDSQTPTGAGHLEATLEALKHHAFERPSPRGGSVLRHEPIGVCGLITPWNWPINQIAAKVAPALAAGCTMVLKPSEIAPLSGLLFAEFLDEAGCPAGVFNLVNGDGPGVGVAMSSHPDIDMMSFTGSTRAGISVSQNAATTVKRVAQELGGKSANLLFADADLETALRTSLSGCFSNTGQSCDAPTRLLVERSVYDEAVELAGKIAAETKVGDPAEEGDHIGPVISDLQYEKIQGHIERGLADGARLVAGGPGKPKGFETGYFVQPTVFADVTNQMSIARNEIFGPVLVMIPFETEEDAIAIANDTPYGLAAYIQTGDPERAKRVARKLRAGSVYINGASPDYDVPFGGYKQSGNGREFGEFGLEDFLELKAITG</sequence>
<dbReference type="FunFam" id="3.40.309.10:FF:000012">
    <property type="entry name" value="Betaine aldehyde dehydrogenase"/>
    <property type="match status" value="1"/>
</dbReference>
<evidence type="ECO:0000313" key="5">
    <source>
        <dbReference type="EMBL" id="EAV45196.1"/>
    </source>
</evidence>
<dbReference type="CDD" id="cd07138">
    <property type="entry name" value="ALDH_CddD_SSP0762"/>
    <property type="match status" value="1"/>
</dbReference>
<comment type="caution">
    <text evidence="5">The sequence shown here is derived from an EMBL/GenBank/DDBJ whole genome shotgun (WGS) entry which is preliminary data.</text>
</comment>
<dbReference type="InterPro" id="IPR016163">
    <property type="entry name" value="Ald_DH_C"/>
</dbReference>
<name>A0NP33_ROSAI</name>
<dbReference type="AlphaFoldDB" id="A0NP33"/>
<dbReference type="Pfam" id="PF00171">
    <property type="entry name" value="Aldedh"/>
    <property type="match status" value="1"/>
</dbReference>
<feature type="domain" description="Aldehyde dehydrogenase" evidence="4">
    <location>
        <begin position="19"/>
        <end position="478"/>
    </location>
</feature>
<reference evidence="5 6" key="1">
    <citation type="submission" date="2006-05" db="EMBL/GenBank/DDBJ databases">
        <authorList>
            <person name="King G."/>
            <person name="Ferriera S."/>
            <person name="Johnson J."/>
            <person name="Kravitz S."/>
            <person name="Beeson K."/>
            <person name="Sutton G."/>
            <person name="Rogers Y.-H."/>
            <person name="Friedman R."/>
            <person name="Frazier M."/>
            <person name="Venter J.C."/>
        </authorList>
    </citation>
    <scope>NUCLEOTIDE SEQUENCE [LARGE SCALE GENOMIC DNA]</scope>
    <source>
        <strain evidence="6">ATCC 25650 / DSM 13394 / JCM 20685 / NBRC 16684 / NCIMB 2208 / IAM 12614 / B1</strain>
    </source>
</reference>
<organism evidence="5 6">
    <name type="scientific">Roseibium aggregatum (strain ATCC 25650 / DSM 13394 / JCM 20685 / NBRC 16684 / NCIMB 2208 / IAM 12614 / B1)</name>
    <name type="common">Stappia aggregata</name>
    <dbReference type="NCBI Taxonomy" id="384765"/>
    <lineage>
        <taxon>Bacteria</taxon>
        <taxon>Pseudomonadati</taxon>
        <taxon>Pseudomonadota</taxon>
        <taxon>Alphaproteobacteria</taxon>
        <taxon>Hyphomicrobiales</taxon>
        <taxon>Stappiaceae</taxon>
        <taxon>Roseibium</taxon>
    </lineage>
</organism>
<accession>A0NP33</accession>
<keyword evidence="3" id="KW-0558">Oxidation</keyword>
<dbReference type="Gene3D" id="3.40.309.10">
    <property type="entry name" value="Aldehyde Dehydrogenase, Chain A, domain 2"/>
    <property type="match status" value="1"/>
</dbReference>
<proteinExistence type="inferred from homology"/>
<dbReference type="InterPro" id="IPR016161">
    <property type="entry name" value="Ald_DH/histidinol_DH"/>
</dbReference>
<dbReference type="FunFam" id="3.40.605.10:FF:000007">
    <property type="entry name" value="NAD/NADP-dependent betaine aldehyde dehydrogenase"/>
    <property type="match status" value="1"/>
</dbReference>
<evidence type="ECO:0000256" key="1">
    <source>
        <dbReference type="ARBA" id="ARBA00009986"/>
    </source>
</evidence>
<dbReference type="SUPFAM" id="SSF53720">
    <property type="entry name" value="ALDH-like"/>
    <property type="match status" value="1"/>
</dbReference>
<protein>
    <submittedName>
        <fullName evidence="5">Putative aldehyde dehydrogenase protein</fullName>
    </submittedName>
</protein>
<evidence type="ECO:0000256" key="3">
    <source>
        <dbReference type="ARBA" id="ARBA00023097"/>
    </source>
</evidence>
<dbReference type="GO" id="GO:0016620">
    <property type="term" value="F:oxidoreductase activity, acting on the aldehyde or oxo group of donors, NAD or NADP as acceptor"/>
    <property type="evidence" value="ECO:0007669"/>
    <property type="project" value="InterPro"/>
</dbReference>
<dbReference type="InterPro" id="IPR015590">
    <property type="entry name" value="Aldehyde_DH_dom"/>
</dbReference>
<dbReference type="InterPro" id="IPR016162">
    <property type="entry name" value="Ald_DH_N"/>
</dbReference>
<dbReference type="PANTHER" id="PTHR42804:SF1">
    <property type="entry name" value="ALDEHYDE DEHYDROGENASE-RELATED"/>
    <property type="match status" value="1"/>
</dbReference>
<comment type="similarity">
    <text evidence="1">Belongs to the aldehyde dehydrogenase family.</text>
</comment>
<gene>
    <name evidence="5" type="ORF">SIAM614_17764</name>
</gene>
<keyword evidence="2" id="KW-0560">Oxidoreductase</keyword>
<evidence type="ECO:0000256" key="2">
    <source>
        <dbReference type="ARBA" id="ARBA00023002"/>
    </source>
</evidence>
<evidence type="ECO:0000259" key="4">
    <source>
        <dbReference type="Pfam" id="PF00171"/>
    </source>
</evidence>
<dbReference type="Proteomes" id="UP000004848">
    <property type="component" value="Unassembled WGS sequence"/>
</dbReference>
<dbReference type="EMBL" id="AAUW01000003">
    <property type="protein sequence ID" value="EAV45196.1"/>
    <property type="molecule type" value="Genomic_DNA"/>
</dbReference>